<feature type="compositionally biased region" description="Low complexity" evidence="1">
    <location>
        <begin position="1"/>
        <end position="16"/>
    </location>
</feature>
<reference evidence="2 3" key="1">
    <citation type="submission" date="2015-12" db="EMBL/GenBank/DDBJ databases">
        <title>The genome of Folsomia candida.</title>
        <authorList>
            <person name="Faddeeva A."/>
            <person name="Derks M.F."/>
            <person name="Anvar Y."/>
            <person name="Smit S."/>
            <person name="Van Straalen N."/>
            <person name="Roelofs D."/>
        </authorList>
    </citation>
    <scope>NUCLEOTIDE SEQUENCE [LARGE SCALE GENOMIC DNA]</scope>
    <source>
        <strain evidence="2 3">VU population</strain>
        <tissue evidence="2">Whole body</tissue>
    </source>
</reference>
<feature type="compositionally biased region" description="Acidic residues" evidence="1">
    <location>
        <begin position="512"/>
        <end position="526"/>
    </location>
</feature>
<dbReference type="EMBL" id="LNIX01000008">
    <property type="protein sequence ID" value="OXA51162.1"/>
    <property type="molecule type" value="Genomic_DNA"/>
</dbReference>
<feature type="region of interest" description="Disordered" evidence="1">
    <location>
        <begin position="1"/>
        <end position="21"/>
    </location>
</feature>
<keyword evidence="3" id="KW-1185">Reference proteome</keyword>
<comment type="caution">
    <text evidence="2">The sequence shown here is derived from an EMBL/GenBank/DDBJ whole genome shotgun (WGS) entry which is preliminary data.</text>
</comment>
<feature type="region of interest" description="Disordered" evidence="1">
    <location>
        <begin position="511"/>
        <end position="546"/>
    </location>
</feature>
<proteinExistence type="predicted"/>
<dbReference type="AlphaFoldDB" id="A0A226E0A9"/>
<accession>A0A226E0A9</accession>
<evidence type="ECO:0000313" key="2">
    <source>
        <dbReference type="EMBL" id="OXA51162.1"/>
    </source>
</evidence>
<name>A0A226E0A9_FOLCA</name>
<sequence length="964" mass="106621">MASSSQSKVCCSSPTSKNKANSKSSRIWFSANKKSATFSISSSNSASAFRQKFLHALQFYCDTPSLVLNSDLPSDLVEFVTSQEFPVETLGVILELKRGVNVNSSTTTTTRASELSRKLAESWISADSCAEALGSLSLGDEVPGVIAETSSLYRLLFSISDNFHIPPEQFQTFILSQIIITIQALVYGVAQESYDGIIRSQVLGNLLDRTFIRFHSDAEQFVGRKKILTLSPTVPAATKNNQEKDDEYDVTPFAQFVDELGIICKDDFITRRLLSRILVGLGNQAAFKFAKTTFLIGLRDTCPATTIFSPSDPFFTSTTWNNILSSSIPTKTRTKSPLFWTNWAFFMIKCTSSTTLASVWSNGVTSWQNLCRSSAVSYDTVLLPATYALIALAREIKLQLGEDNSEASVTTKNILVSSTSQVLESVAKCLDSTDEGKKACGMGLAQVIGDLHMKIGSGKVEAADSGHSKLKFTSKHAIFKELINFYENGFKESIHKSTNLLDKTKKKIQVLDSDDDDDEDEDEKEADDVNKKEASQLNHFDETDPPVDERILDYRSKKGGRLPQYFSEFVEILLEGGGKNEVDMEAVKQYCIMKIPLLLSVGIRIDPKMAEVLIKCLLDYDTSAIPSLELPILFSIYELTILHPTNVIEIIATATFDDDHYTSGHRMVTLQRLAEVVQLLSKSKCFSCHSPELERHRLDLISISPDFITKYFNVKKKLRSCSDCKRIQNVSNIPNSGEEQDGKTDSDAGDLSSLTWREIVDRRVASKTRYFFKSRNNSSSATPLPDTYSTTLIPIIWSSLANRMLSKASYFVSEEERVIRGAPRDMLLAQMFRLLGRILLPGGGTCPHLGSIAGQVGHLSQTFATHPDGTVRQSVIALVAITITISDGATYVIEAISGSSNIFESLKQLREQETLPENKALLDHVIAYLTQAAVQHAASSSSTSLQDGINSMLRFLPDRKLQLN</sequence>
<organism evidence="2 3">
    <name type="scientific">Folsomia candida</name>
    <name type="common">Springtail</name>
    <dbReference type="NCBI Taxonomy" id="158441"/>
    <lineage>
        <taxon>Eukaryota</taxon>
        <taxon>Metazoa</taxon>
        <taxon>Ecdysozoa</taxon>
        <taxon>Arthropoda</taxon>
        <taxon>Hexapoda</taxon>
        <taxon>Collembola</taxon>
        <taxon>Entomobryomorpha</taxon>
        <taxon>Isotomoidea</taxon>
        <taxon>Isotomidae</taxon>
        <taxon>Proisotominae</taxon>
        <taxon>Folsomia</taxon>
    </lineage>
</organism>
<feature type="compositionally biased region" description="Basic and acidic residues" evidence="1">
    <location>
        <begin position="527"/>
        <end position="546"/>
    </location>
</feature>
<gene>
    <name evidence="2" type="ORF">Fcan01_13924</name>
</gene>
<evidence type="ECO:0000313" key="3">
    <source>
        <dbReference type="Proteomes" id="UP000198287"/>
    </source>
</evidence>
<dbReference type="OMA" id="NFYENGF"/>
<protein>
    <submittedName>
        <fullName evidence="2">Telomere length regulation protein TEL2</fullName>
    </submittedName>
</protein>
<dbReference type="OrthoDB" id="10258062at2759"/>
<evidence type="ECO:0000256" key="1">
    <source>
        <dbReference type="SAM" id="MobiDB-lite"/>
    </source>
</evidence>
<dbReference type="Proteomes" id="UP000198287">
    <property type="component" value="Unassembled WGS sequence"/>
</dbReference>